<accession>A0A498C758</accession>
<comment type="caution">
    <text evidence="2">The sequence shown here is derived from an EMBL/GenBank/DDBJ whole genome shotgun (WGS) entry which is preliminary data.</text>
</comment>
<feature type="transmembrane region" description="Helical" evidence="1">
    <location>
        <begin position="192"/>
        <end position="212"/>
    </location>
</feature>
<feature type="transmembrane region" description="Helical" evidence="1">
    <location>
        <begin position="78"/>
        <end position="96"/>
    </location>
</feature>
<dbReference type="EMBL" id="RCDA01000003">
    <property type="protein sequence ID" value="RLK48378.1"/>
    <property type="molecule type" value="Genomic_DNA"/>
</dbReference>
<keyword evidence="1" id="KW-0472">Membrane</keyword>
<dbReference type="Proteomes" id="UP000275461">
    <property type="component" value="Unassembled WGS sequence"/>
</dbReference>
<protein>
    <submittedName>
        <fullName evidence="2">Uncharacterized protein</fullName>
    </submittedName>
</protein>
<sequence>MNLLDQTKQFAAWFTRLNKACLTNQPAWFLISVFSTVVSDTAKLLAFILPLKVVLLAGSEGVPRYFEFFIDSAFKDNWILGLSIAAILCYILHLGLDTLVERMAHAGGHSVASSANKLALVRGQEEIAKKYFSRVTSLSASTIFLFLALSGIAVMRPDLITPLGFVSLLLFCITTGWLALERDRQPTWIQRNTKLYSSIITSSIFLAGFLFIVYPYTLGTGPNILFSLVAIVLLKRGTKTLNKIIIGSVGLTADRPFIDPLMFRSGKIPSTKDVPAESALRDLFQKRQRETNVREHLPEQYDDYSLDVRWDDNRLRGIYSLRIIATPPCLEEKPQLLRGHIFSPQRRHLMEREDYLFQHVPRDALLAASPVTSFQVEDFTCHIIDYETGKRYSPRRWNKAAIGILGQLWSVEPPKALIKAYKLSHPMLWHRLTTSLINRTRIAAETVNEEQTLDQFLNDLEATYEKLLNMPLYLDNSDLHRGNVVQRTLHNAQCTILFWGRWSVEPIGYCLPRQYAREELGLALEHAKQTRRRIPDSFSMNDLLWVNSLAAIEKAINRENYRAALKQIISLYNPTPT</sequence>
<organism evidence="2 3">
    <name type="scientific">Alkalispirillum mobile</name>
    <dbReference type="NCBI Taxonomy" id="85925"/>
    <lineage>
        <taxon>Bacteria</taxon>
        <taxon>Pseudomonadati</taxon>
        <taxon>Pseudomonadota</taxon>
        <taxon>Gammaproteobacteria</taxon>
        <taxon>Chromatiales</taxon>
        <taxon>Ectothiorhodospiraceae</taxon>
        <taxon>Alkalispirillum</taxon>
    </lineage>
</organism>
<reference evidence="2 3" key="1">
    <citation type="submission" date="2018-10" db="EMBL/GenBank/DDBJ databases">
        <title>Genomic Encyclopedia of Type Strains, Phase IV (KMG-IV): sequencing the most valuable type-strain genomes for metagenomic binning, comparative biology and taxonomic classification.</title>
        <authorList>
            <person name="Goeker M."/>
        </authorList>
    </citation>
    <scope>NUCLEOTIDE SEQUENCE [LARGE SCALE GENOMIC DNA]</scope>
    <source>
        <strain evidence="2 3">DSM 12769</strain>
    </source>
</reference>
<name>A0A498C758_9GAMM</name>
<keyword evidence="3" id="KW-1185">Reference proteome</keyword>
<keyword evidence="1" id="KW-1133">Transmembrane helix</keyword>
<dbReference type="RefSeq" id="WP_147436977.1">
    <property type="nucleotide sequence ID" value="NZ_RCDA01000003.1"/>
</dbReference>
<feature type="transmembrane region" description="Helical" evidence="1">
    <location>
        <begin position="27"/>
        <end position="58"/>
    </location>
</feature>
<keyword evidence="1" id="KW-0812">Transmembrane</keyword>
<dbReference type="AlphaFoldDB" id="A0A498C758"/>
<evidence type="ECO:0000313" key="3">
    <source>
        <dbReference type="Proteomes" id="UP000275461"/>
    </source>
</evidence>
<evidence type="ECO:0000313" key="2">
    <source>
        <dbReference type="EMBL" id="RLK48378.1"/>
    </source>
</evidence>
<feature type="transmembrane region" description="Helical" evidence="1">
    <location>
        <begin position="131"/>
        <end position="153"/>
    </location>
</feature>
<proteinExistence type="predicted"/>
<gene>
    <name evidence="2" type="ORF">DFR31_2257</name>
</gene>
<feature type="transmembrane region" description="Helical" evidence="1">
    <location>
        <begin position="159"/>
        <end position="180"/>
    </location>
</feature>
<evidence type="ECO:0000256" key="1">
    <source>
        <dbReference type="SAM" id="Phobius"/>
    </source>
</evidence>
<dbReference type="OrthoDB" id="5780266at2"/>